<protein>
    <submittedName>
        <fullName evidence="9">Cation:proton antiporter</fullName>
    </submittedName>
</protein>
<comment type="subcellular location">
    <subcellularLocation>
        <location evidence="1">Membrane</location>
        <topology evidence="1">Multi-pass membrane protein</topology>
    </subcellularLocation>
</comment>
<keyword evidence="4 7" id="KW-1133">Transmembrane helix</keyword>
<sequence>MSLQSADLARLLVALAALLTVAHLGARLCTLLRQPPVIGEILGGLLLGPTVLGLLAPGAASALVPKAGVTPVGLGVLQELGLLLLMFLSGREVLAARTPTRRRTVVAVAVSGLVLPFGAAMASVGLFDHAAYSGPHGTRLTFVLVFGIGIAVTSIPVISRIMLDLDLLHTRFARVVLSVALLEDVVLYVTLAVILGLVQGSAAPVFGLWSLVGSRDVGLTTVYYVTASLVLFAVFMPWGRKLFAALARSRFNFVERRSPTAFRLLFLLLLVLVCVFLGVNPVFGAILAGVAAAGADAGDPDARRREQAEHAWDALKKVSLALFVPLYFAVVGLQLDLVHHLSAGFFFAYLVLACVTKTLSVWLGARLAGEPPRSAVDLAVALNARGGPGIVLATVTLSAGVINEDFFTVLVILSILTSQAAGLWLQHAGVGGDVHGRSHGGYHLSALPDDRPVPHTGQ</sequence>
<feature type="transmembrane region" description="Helical" evidence="7">
    <location>
        <begin position="345"/>
        <end position="365"/>
    </location>
</feature>
<evidence type="ECO:0000259" key="8">
    <source>
        <dbReference type="Pfam" id="PF00999"/>
    </source>
</evidence>
<dbReference type="Pfam" id="PF00999">
    <property type="entry name" value="Na_H_Exchanger"/>
    <property type="match status" value="1"/>
</dbReference>
<dbReference type="PANTHER" id="PTHR32468">
    <property type="entry name" value="CATION/H + ANTIPORTER"/>
    <property type="match status" value="1"/>
</dbReference>
<keyword evidence="2" id="KW-0813">Transport</keyword>
<comment type="caution">
    <text evidence="9">The sequence shown here is derived from an EMBL/GenBank/DDBJ whole genome shotgun (WGS) entry which is preliminary data.</text>
</comment>
<dbReference type="PANTHER" id="PTHR32468:SF0">
    <property type="entry name" value="K(+)_H(+) ANTIPORTER 1"/>
    <property type="match status" value="1"/>
</dbReference>
<feature type="transmembrane region" description="Helical" evidence="7">
    <location>
        <begin position="314"/>
        <end position="333"/>
    </location>
</feature>
<gene>
    <name evidence="9" type="ORF">ABJI51_24365</name>
</gene>
<keyword evidence="5" id="KW-0406">Ion transport</keyword>
<evidence type="ECO:0000256" key="7">
    <source>
        <dbReference type="SAM" id="Phobius"/>
    </source>
</evidence>
<keyword evidence="6 7" id="KW-0472">Membrane</keyword>
<evidence type="ECO:0000256" key="1">
    <source>
        <dbReference type="ARBA" id="ARBA00004141"/>
    </source>
</evidence>
<feature type="transmembrane region" description="Helical" evidence="7">
    <location>
        <begin position="12"/>
        <end position="29"/>
    </location>
</feature>
<evidence type="ECO:0000256" key="3">
    <source>
        <dbReference type="ARBA" id="ARBA00022692"/>
    </source>
</evidence>
<keyword evidence="10" id="KW-1185">Reference proteome</keyword>
<evidence type="ECO:0000256" key="6">
    <source>
        <dbReference type="ARBA" id="ARBA00023136"/>
    </source>
</evidence>
<feature type="transmembrane region" description="Helical" evidence="7">
    <location>
        <begin position="76"/>
        <end position="94"/>
    </location>
</feature>
<dbReference type="InterPro" id="IPR006153">
    <property type="entry name" value="Cation/H_exchanger_TM"/>
</dbReference>
<evidence type="ECO:0000256" key="5">
    <source>
        <dbReference type="ARBA" id="ARBA00023065"/>
    </source>
</evidence>
<dbReference type="EMBL" id="JBDZYD010000009">
    <property type="protein sequence ID" value="MEQ0562229.1"/>
    <property type="molecule type" value="Genomic_DNA"/>
</dbReference>
<evidence type="ECO:0000256" key="4">
    <source>
        <dbReference type="ARBA" id="ARBA00022989"/>
    </source>
</evidence>
<keyword evidence="3 7" id="KW-0812">Transmembrane</keyword>
<name>A0ABV0LIV7_9PSEU</name>
<evidence type="ECO:0000256" key="2">
    <source>
        <dbReference type="ARBA" id="ARBA00022448"/>
    </source>
</evidence>
<feature type="transmembrane region" description="Helical" evidence="7">
    <location>
        <begin position="175"/>
        <end position="202"/>
    </location>
</feature>
<feature type="transmembrane region" description="Helical" evidence="7">
    <location>
        <begin position="139"/>
        <end position="163"/>
    </location>
</feature>
<dbReference type="InterPro" id="IPR050794">
    <property type="entry name" value="CPA2_transporter"/>
</dbReference>
<dbReference type="Proteomes" id="UP001440984">
    <property type="component" value="Unassembled WGS sequence"/>
</dbReference>
<dbReference type="RefSeq" id="WP_348953689.1">
    <property type="nucleotide sequence ID" value="NZ_JBDZYD010000009.1"/>
</dbReference>
<feature type="transmembrane region" description="Helical" evidence="7">
    <location>
        <begin position="406"/>
        <end position="425"/>
    </location>
</feature>
<organism evidence="9 10">
    <name type="scientific">Amycolatopsis melonis</name>
    <dbReference type="NCBI Taxonomy" id="3156488"/>
    <lineage>
        <taxon>Bacteria</taxon>
        <taxon>Bacillati</taxon>
        <taxon>Actinomycetota</taxon>
        <taxon>Actinomycetes</taxon>
        <taxon>Pseudonocardiales</taxon>
        <taxon>Pseudonocardiaceae</taxon>
        <taxon>Amycolatopsis</taxon>
    </lineage>
</organism>
<proteinExistence type="predicted"/>
<evidence type="ECO:0000313" key="9">
    <source>
        <dbReference type="EMBL" id="MEQ0562229.1"/>
    </source>
</evidence>
<accession>A0ABV0LIV7</accession>
<feature type="transmembrane region" description="Helical" evidence="7">
    <location>
        <begin position="264"/>
        <end position="294"/>
    </location>
</feature>
<reference evidence="9 10" key="1">
    <citation type="submission" date="2024-05" db="EMBL/GenBank/DDBJ databases">
        <authorList>
            <person name="Zhao H."/>
            <person name="Xu Y."/>
            <person name="Lin S."/>
            <person name="Spain J.C."/>
            <person name="Zhou N.-Y."/>
        </authorList>
    </citation>
    <scope>NUCLEOTIDE SEQUENCE [LARGE SCALE GENOMIC DNA]</scope>
    <source>
        <strain evidence="9 10">NEAU-NG30</strain>
    </source>
</reference>
<dbReference type="Gene3D" id="1.20.1530.20">
    <property type="match status" value="1"/>
</dbReference>
<feature type="transmembrane region" description="Helical" evidence="7">
    <location>
        <begin position="106"/>
        <end position="127"/>
    </location>
</feature>
<feature type="domain" description="Cation/H+ exchanger transmembrane" evidence="8">
    <location>
        <begin position="21"/>
        <end position="426"/>
    </location>
</feature>
<feature type="transmembrane region" description="Helical" evidence="7">
    <location>
        <begin position="41"/>
        <end position="64"/>
    </location>
</feature>
<feature type="transmembrane region" description="Helical" evidence="7">
    <location>
        <begin position="222"/>
        <end position="243"/>
    </location>
</feature>
<evidence type="ECO:0000313" key="10">
    <source>
        <dbReference type="Proteomes" id="UP001440984"/>
    </source>
</evidence>
<dbReference type="InterPro" id="IPR038770">
    <property type="entry name" value="Na+/solute_symporter_sf"/>
</dbReference>